<dbReference type="AlphaFoldDB" id="A0A0V1IU75"/>
<accession>A0A0V1IU75</accession>
<sequence>MDITPLHLLIGEFPFLSYTYNQDFLKIKNNYQELILKNKKTTDTFSAKEATKQDEYCSDKYCSTSVNKIQSQKTTFVKKNQSRFLVDKKNIQATLSLPLMQYLFALMYALKFFCRGVDESLVKPGGVIRSSID</sequence>
<reference evidence="1 2" key="1">
    <citation type="submission" date="2015-01" db="EMBL/GenBank/DDBJ databases">
        <title>Evolution of Trichinella species and genotypes.</title>
        <authorList>
            <person name="Korhonen P.K."/>
            <person name="Edoardo P."/>
            <person name="Giuseppe L.R."/>
            <person name="Gasser R.B."/>
        </authorList>
    </citation>
    <scope>NUCLEOTIDE SEQUENCE [LARGE SCALE GENOMIC DNA]</scope>
    <source>
        <strain evidence="1">ISS588</strain>
    </source>
</reference>
<organism evidence="1 2">
    <name type="scientific">Trichinella pseudospiralis</name>
    <name type="common">Parasitic roundworm</name>
    <dbReference type="NCBI Taxonomy" id="6337"/>
    <lineage>
        <taxon>Eukaryota</taxon>
        <taxon>Metazoa</taxon>
        <taxon>Ecdysozoa</taxon>
        <taxon>Nematoda</taxon>
        <taxon>Enoplea</taxon>
        <taxon>Dorylaimia</taxon>
        <taxon>Trichinellida</taxon>
        <taxon>Trichinellidae</taxon>
        <taxon>Trichinella</taxon>
    </lineage>
</organism>
<dbReference type="EMBL" id="JYDS01000088">
    <property type="protein sequence ID" value="KRZ26231.1"/>
    <property type="molecule type" value="Genomic_DNA"/>
</dbReference>
<dbReference type="Proteomes" id="UP000054805">
    <property type="component" value="Unassembled WGS sequence"/>
</dbReference>
<name>A0A0V1IU75_TRIPS</name>
<evidence type="ECO:0000313" key="1">
    <source>
        <dbReference type="EMBL" id="KRZ26231.1"/>
    </source>
</evidence>
<evidence type="ECO:0000313" key="2">
    <source>
        <dbReference type="Proteomes" id="UP000054805"/>
    </source>
</evidence>
<comment type="caution">
    <text evidence="1">The sequence shown here is derived from an EMBL/GenBank/DDBJ whole genome shotgun (WGS) entry which is preliminary data.</text>
</comment>
<gene>
    <name evidence="1" type="ORF">T4B_3694</name>
</gene>
<protein>
    <submittedName>
        <fullName evidence="1">Uncharacterized protein</fullName>
    </submittedName>
</protein>
<proteinExistence type="predicted"/>
<keyword evidence="2" id="KW-1185">Reference proteome</keyword>